<evidence type="ECO:0000313" key="3">
    <source>
        <dbReference type="Proteomes" id="UP000094285"/>
    </source>
</evidence>
<dbReference type="Proteomes" id="UP000094285">
    <property type="component" value="Unassembled WGS sequence"/>
</dbReference>
<sequence>MVSVRIGGQLAKIPRHSIWRYGLVARFKSSISIEPVINEVPYATVEEKTLSSRVSNPEALIAELEKYTKYFPKDRLTNGQIQSYKYLVRGSNDHQTIRVGIIYADQAARSRSKVVESLLADPLALENQVWYDPVKSRSRSRINKFVSLDSLGENQEKGEDLYGVQSPLLNAAIRPSFSESLQLIRSYDDSNIVLTEIQELDQLNASEYHYLINVATELEQLISSPYPKDIQSKILLNIIDNTEYSPFSSESTPVTFDTVNVQSHTIKIDSNLVYNGIEEFLKFDTKAGTVYIDSIQNSNILELYKAIVWYLKTHTLTQWLLHGIKFQVKGSIENNENLRIDLAGIKDQEINRYSQLVHLELQDHLIPDTRSFFKKNLAWWKLYYKNDNVEYDLKDFFNKSFMNNSIEKYNYLRGHIVSQLQNQSFANYSSEKEKSNPLFEMKYQLINQRLSTEIQPHVYKILGKAFTLYQLPISVISFLSYQYFDFSSNAAFALGLLGWVVGFNQVSKAWTAITSKWSNNLFEEVRLCVGKDCIEKGLLQEFSVRFEEEQKLYKIKQEVLKSIDKECKIKV</sequence>
<evidence type="ECO:0000313" key="2">
    <source>
        <dbReference type="EMBL" id="ODV79637.1"/>
    </source>
</evidence>
<dbReference type="OrthoDB" id="5319015at2759"/>
<dbReference type="AlphaFoldDB" id="A0A1E4SJM6"/>
<dbReference type="GeneID" id="30983720"/>
<dbReference type="Pfam" id="PF23868">
    <property type="entry name" value="Mmc1_C"/>
    <property type="match status" value="1"/>
</dbReference>
<dbReference type="PANTHER" id="PTHR38644:SF1">
    <property type="entry name" value="EXPRESSED PROTEIN"/>
    <property type="match status" value="1"/>
</dbReference>
<accession>A0A1E4SJM6</accession>
<gene>
    <name evidence="2" type="ORF">CANTADRAFT_48457</name>
</gene>
<dbReference type="PANTHER" id="PTHR38644">
    <property type="entry name" value="EXPRESSED PROTEIN"/>
    <property type="match status" value="1"/>
</dbReference>
<evidence type="ECO:0000259" key="1">
    <source>
        <dbReference type="Pfam" id="PF23868"/>
    </source>
</evidence>
<name>A0A1E4SJM6_9ASCO</name>
<dbReference type="InterPro" id="IPR056196">
    <property type="entry name" value="Mmc1_C"/>
</dbReference>
<dbReference type="STRING" id="984487.A0A1E4SJM6"/>
<proteinExistence type="predicted"/>
<dbReference type="EMBL" id="KV453911">
    <property type="protein sequence ID" value="ODV79637.1"/>
    <property type="molecule type" value="Genomic_DNA"/>
</dbReference>
<keyword evidence="3" id="KW-1185">Reference proteome</keyword>
<dbReference type="RefSeq" id="XP_020064759.1">
    <property type="nucleotide sequence ID" value="XM_020209584.1"/>
</dbReference>
<feature type="domain" description="Mmc1 C-terminal" evidence="1">
    <location>
        <begin position="347"/>
        <end position="526"/>
    </location>
</feature>
<reference evidence="3" key="1">
    <citation type="submission" date="2016-05" db="EMBL/GenBank/DDBJ databases">
        <title>Comparative genomics of biotechnologically important yeasts.</title>
        <authorList>
            <consortium name="DOE Joint Genome Institute"/>
            <person name="Riley R."/>
            <person name="Haridas S."/>
            <person name="Wolfe K.H."/>
            <person name="Lopes M.R."/>
            <person name="Hittinger C.T."/>
            <person name="Goker M."/>
            <person name="Salamov A."/>
            <person name="Wisecaver J."/>
            <person name="Long T.M."/>
            <person name="Aerts A.L."/>
            <person name="Barry K."/>
            <person name="Choi C."/>
            <person name="Clum A."/>
            <person name="Coughlan A.Y."/>
            <person name="Deshpande S."/>
            <person name="Douglass A.P."/>
            <person name="Hanson S.J."/>
            <person name="Klenk H.-P."/>
            <person name="Labutti K."/>
            <person name="Lapidus A."/>
            <person name="Lindquist E."/>
            <person name="Lipzen A."/>
            <person name="Meier-Kolthoff J.P."/>
            <person name="Ohm R.A."/>
            <person name="Otillar R.P."/>
            <person name="Pangilinan J."/>
            <person name="Peng Y."/>
            <person name="Rokas A."/>
            <person name="Rosa C.A."/>
            <person name="Scheuner C."/>
            <person name="Sibirny A.A."/>
            <person name="Slot J.C."/>
            <person name="Stielow J.B."/>
            <person name="Sun H."/>
            <person name="Kurtzman C.P."/>
            <person name="Blackwell M."/>
            <person name="Grigoriev I.V."/>
            <person name="Jeffries T.W."/>
        </authorList>
    </citation>
    <scope>NUCLEOTIDE SEQUENCE [LARGE SCALE GENOMIC DNA]</scope>
    <source>
        <strain evidence="3">NRRL Y-17324</strain>
    </source>
</reference>
<organism evidence="2 3">
    <name type="scientific">Suhomyces tanzawaensis NRRL Y-17324</name>
    <dbReference type="NCBI Taxonomy" id="984487"/>
    <lineage>
        <taxon>Eukaryota</taxon>
        <taxon>Fungi</taxon>
        <taxon>Dikarya</taxon>
        <taxon>Ascomycota</taxon>
        <taxon>Saccharomycotina</taxon>
        <taxon>Pichiomycetes</taxon>
        <taxon>Debaryomycetaceae</taxon>
        <taxon>Suhomyces</taxon>
    </lineage>
</organism>
<protein>
    <recommendedName>
        <fullName evidence="1">Mmc1 C-terminal domain-containing protein</fullName>
    </recommendedName>
</protein>